<keyword evidence="3 5" id="KW-0863">Zinc-finger</keyword>
<evidence type="ECO:0000256" key="3">
    <source>
        <dbReference type="ARBA" id="ARBA00022771"/>
    </source>
</evidence>
<proteinExistence type="inferred from homology"/>
<evidence type="ECO:0000256" key="5">
    <source>
        <dbReference type="PROSITE-ProRule" id="PRU00325"/>
    </source>
</evidence>
<organism evidence="9">
    <name type="scientific">Fagus sylvatica</name>
    <name type="common">Beechnut</name>
    <dbReference type="NCBI Taxonomy" id="28930"/>
    <lineage>
        <taxon>Eukaryota</taxon>
        <taxon>Viridiplantae</taxon>
        <taxon>Streptophyta</taxon>
        <taxon>Embryophyta</taxon>
        <taxon>Tracheophyta</taxon>
        <taxon>Spermatophyta</taxon>
        <taxon>Magnoliopsida</taxon>
        <taxon>eudicotyledons</taxon>
        <taxon>Gunneridae</taxon>
        <taxon>Pentapetalae</taxon>
        <taxon>rosids</taxon>
        <taxon>fabids</taxon>
        <taxon>Fagales</taxon>
        <taxon>Fagaceae</taxon>
        <taxon>Fagus</taxon>
    </lineage>
</organism>
<dbReference type="InterPro" id="IPR031052">
    <property type="entry name" value="FHY3/FAR1"/>
</dbReference>
<keyword evidence="4 6" id="KW-0862">Zinc</keyword>
<keyword evidence="6" id="KW-0539">Nucleus</keyword>
<dbReference type="Pfam" id="PF04434">
    <property type="entry name" value="SWIM"/>
    <property type="match status" value="1"/>
</dbReference>
<dbReference type="SMART" id="SM00575">
    <property type="entry name" value="ZnF_PMZ"/>
    <property type="match status" value="1"/>
</dbReference>
<dbReference type="PROSITE" id="PS50966">
    <property type="entry name" value="ZF_SWIM"/>
    <property type="match status" value="1"/>
</dbReference>
<keyword evidence="2 6" id="KW-0479">Metal-binding</keyword>
<evidence type="ECO:0000256" key="1">
    <source>
        <dbReference type="ARBA" id="ARBA00005889"/>
    </source>
</evidence>
<dbReference type="InterPro" id="IPR006564">
    <property type="entry name" value="Znf_PMZ"/>
</dbReference>
<evidence type="ECO:0000259" key="8">
    <source>
        <dbReference type="PROSITE" id="PS50966"/>
    </source>
</evidence>
<evidence type="ECO:0000313" key="9">
    <source>
        <dbReference type="EMBL" id="SPD01623.1"/>
    </source>
</evidence>
<feature type="domain" description="SWIM-type" evidence="8">
    <location>
        <begin position="157"/>
        <end position="193"/>
    </location>
</feature>
<sequence length="333" mass="38850">MKLPVKLAGLEAYQDIKHSLLKAVHDSMTVEEFEEKWNHIITSHHLEENKWLAKLYEERERWVPAFLNSNFFVGMSSTQRSESMNAFFDGYLHSSTTLKVFVEQFEKAMRNKVEKEILSDFEVFQRQAEGCIVNELVRGGDEVKYKIEDEACPGKLFEVRFSSSECLVGCVCRMFEFRGILCRHALFVLSQERVTVLPDRYILDRWRKDIKRKHTYVSTCTDDVQHNPVLERYEKLHRLVVGVLEIGAESVENFNVLEKLLIDLKDNFSRSCDKQPSSQRKNSVGAALDVVRTEVVRSPMVVKRKGRPRMKRLKSSMEEAGFKTKEEKEHCRC</sequence>
<dbReference type="PANTHER" id="PTHR31669">
    <property type="entry name" value="PROTEIN FAR1-RELATED SEQUENCE 10-RELATED"/>
    <property type="match status" value="1"/>
</dbReference>
<evidence type="ECO:0000256" key="4">
    <source>
        <dbReference type="ARBA" id="ARBA00022833"/>
    </source>
</evidence>
<feature type="region of interest" description="Disordered" evidence="7">
    <location>
        <begin position="313"/>
        <end position="333"/>
    </location>
</feature>
<name>A0A2N9GQ54_FAGSY</name>
<dbReference type="PANTHER" id="PTHR31669:SF283">
    <property type="entry name" value="PROTEIN FAR1-RELATED SEQUENCE"/>
    <property type="match status" value="1"/>
</dbReference>
<evidence type="ECO:0000256" key="6">
    <source>
        <dbReference type="RuleBase" id="RU367018"/>
    </source>
</evidence>
<dbReference type="AlphaFoldDB" id="A0A2N9GQ54"/>
<dbReference type="GO" id="GO:0005634">
    <property type="term" value="C:nucleus"/>
    <property type="evidence" value="ECO:0007669"/>
    <property type="project" value="UniProtKB-SubCell"/>
</dbReference>
<comment type="similarity">
    <text evidence="1 6">Belongs to the FHY3/FAR1 family.</text>
</comment>
<gene>
    <name evidence="9" type="ORF">FSB_LOCUS29505</name>
</gene>
<reference evidence="9" key="1">
    <citation type="submission" date="2018-02" db="EMBL/GenBank/DDBJ databases">
        <authorList>
            <person name="Cohen D.B."/>
            <person name="Kent A.D."/>
        </authorList>
    </citation>
    <scope>NUCLEOTIDE SEQUENCE</scope>
</reference>
<dbReference type="EMBL" id="OIVN01002223">
    <property type="protein sequence ID" value="SPD01623.1"/>
    <property type="molecule type" value="Genomic_DNA"/>
</dbReference>
<feature type="compositionally biased region" description="Basic and acidic residues" evidence="7">
    <location>
        <begin position="315"/>
        <end position="333"/>
    </location>
</feature>
<accession>A0A2N9GQ54</accession>
<dbReference type="InterPro" id="IPR007527">
    <property type="entry name" value="Znf_SWIM"/>
</dbReference>
<dbReference type="GO" id="GO:0008270">
    <property type="term" value="F:zinc ion binding"/>
    <property type="evidence" value="ECO:0007669"/>
    <property type="project" value="UniProtKB-UniRule"/>
</dbReference>
<evidence type="ECO:0000256" key="7">
    <source>
        <dbReference type="SAM" id="MobiDB-lite"/>
    </source>
</evidence>
<comment type="subcellular location">
    <subcellularLocation>
        <location evidence="6">Nucleus</location>
    </subcellularLocation>
</comment>
<comment type="function">
    <text evidence="6">Putative transcription activator involved in regulating light control of development.</text>
</comment>
<dbReference type="GO" id="GO:0006355">
    <property type="term" value="P:regulation of DNA-templated transcription"/>
    <property type="evidence" value="ECO:0007669"/>
    <property type="project" value="UniProtKB-UniRule"/>
</dbReference>
<protein>
    <recommendedName>
        <fullName evidence="6">Protein FAR1-RELATED SEQUENCE</fullName>
    </recommendedName>
</protein>
<evidence type="ECO:0000256" key="2">
    <source>
        <dbReference type="ARBA" id="ARBA00022723"/>
    </source>
</evidence>